<evidence type="ECO:0000313" key="2">
    <source>
        <dbReference type="EMBL" id="KMM33605.1"/>
    </source>
</evidence>
<dbReference type="EMBL" id="LFJV01000033">
    <property type="protein sequence ID" value="KMM33605.1"/>
    <property type="molecule type" value="Genomic_DNA"/>
</dbReference>
<organism evidence="2 3">
    <name type="scientific">Parabacteroides goldsteinii</name>
    <dbReference type="NCBI Taxonomy" id="328812"/>
    <lineage>
        <taxon>Bacteria</taxon>
        <taxon>Pseudomonadati</taxon>
        <taxon>Bacteroidota</taxon>
        <taxon>Bacteroidia</taxon>
        <taxon>Bacteroidales</taxon>
        <taxon>Tannerellaceae</taxon>
        <taxon>Parabacteroides</taxon>
    </lineage>
</organism>
<gene>
    <name evidence="2" type="ORF">ACM15_11360</name>
</gene>
<evidence type="ECO:0000256" key="1">
    <source>
        <dbReference type="SAM" id="Phobius"/>
    </source>
</evidence>
<keyword evidence="1" id="KW-0812">Transmembrane</keyword>
<sequence length="134" mass="15595">MELERHKTTNVSLSDSLLRRDSLFSLEQLLSSERLQAHIIVTEWSRPDSSGKQYPVKTTEVNIDKDKTEQSVKSEQSGSATVQVKKDDVAQIEHERKKENIKTDTRLIPTWIWWFLLVGGLISALLYWLTRRKK</sequence>
<dbReference type="AlphaFoldDB" id="A0A0J6CK70"/>
<dbReference type="PATRIC" id="fig|328812.4.peg.2979"/>
<reference evidence="2 3" key="1">
    <citation type="submission" date="2015-06" db="EMBL/GenBank/DDBJ databases">
        <title>Draft Genome Sequence of Parabacteroides goldsteinii with Putative Novel Metallo-Beta-Lactamases Isolated from a Blood Culture from a Human Patient.</title>
        <authorList>
            <person name="Krogh T.J."/>
            <person name="Agergaard C.N."/>
            <person name="Moller-Jensen J."/>
            <person name="Justesen U.S."/>
        </authorList>
    </citation>
    <scope>NUCLEOTIDE SEQUENCE [LARGE SCALE GENOMIC DNA]</scope>
    <source>
        <strain evidence="2 3">910340</strain>
    </source>
</reference>
<dbReference type="Proteomes" id="UP000036166">
    <property type="component" value="Unassembled WGS sequence"/>
</dbReference>
<keyword evidence="1" id="KW-0472">Membrane</keyword>
<feature type="transmembrane region" description="Helical" evidence="1">
    <location>
        <begin position="111"/>
        <end position="129"/>
    </location>
</feature>
<evidence type="ECO:0000313" key="3">
    <source>
        <dbReference type="Proteomes" id="UP000036166"/>
    </source>
</evidence>
<comment type="caution">
    <text evidence="2">The sequence shown here is derived from an EMBL/GenBank/DDBJ whole genome shotgun (WGS) entry which is preliminary data.</text>
</comment>
<proteinExistence type="predicted"/>
<accession>A0A0J6CK70</accession>
<name>A0A0J6CK70_9BACT</name>
<dbReference type="RefSeq" id="WP_048315543.1">
    <property type="nucleotide sequence ID" value="NZ_LFJV01000033.1"/>
</dbReference>
<keyword evidence="1" id="KW-1133">Transmembrane helix</keyword>
<protein>
    <submittedName>
        <fullName evidence="2">Uncharacterized protein</fullName>
    </submittedName>
</protein>